<gene>
    <name evidence="5" type="ORF">F1559_004342</name>
</gene>
<dbReference type="PROSITE" id="PS00678">
    <property type="entry name" value="WD_REPEATS_1"/>
    <property type="match status" value="1"/>
</dbReference>
<feature type="compositionally biased region" description="Low complexity" evidence="4">
    <location>
        <begin position="250"/>
        <end position="261"/>
    </location>
</feature>
<evidence type="ECO:0000256" key="3">
    <source>
        <dbReference type="PROSITE-ProRule" id="PRU00221"/>
    </source>
</evidence>
<dbReference type="InterPro" id="IPR019775">
    <property type="entry name" value="WD40_repeat_CS"/>
</dbReference>
<dbReference type="InterPro" id="IPR036322">
    <property type="entry name" value="WD40_repeat_dom_sf"/>
</dbReference>
<keyword evidence="6" id="KW-1185">Reference proteome</keyword>
<dbReference type="InterPro" id="IPR015943">
    <property type="entry name" value="WD40/YVTN_repeat-like_dom_sf"/>
</dbReference>
<proteinExistence type="predicted"/>
<dbReference type="Proteomes" id="UP000530660">
    <property type="component" value="Unassembled WGS sequence"/>
</dbReference>
<evidence type="ECO:0000256" key="4">
    <source>
        <dbReference type="SAM" id="MobiDB-lite"/>
    </source>
</evidence>
<dbReference type="PANTHER" id="PTHR22847">
    <property type="entry name" value="WD40 REPEAT PROTEIN"/>
    <property type="match status" value="1"/>
</dbReference>
<dbReference type="PANTHER" id="PTHR22847:SF637">
    <property type="entry name" value="WD REPEAT DOMAIN 5B"/>
    <property type="match status" value="1"/>
</dbReference>
<dbReference type="Gene3D" id="2.130.10.10">
    <property type="entry name" value="YVTN repeat-like/Quinoprotein amine dehydrogenase"/>
    <property type="match status" value="3"/>
</dbReference>
<feature type="compositionally biased region" description="Basic and acidic residues" evidence="4">
    <location>
        <begin position="263"/>
        <end position="275"/>
    </location>
</feature>
<dbReference type="InterPro" id="IPR001680">
    <property type="entry name" value="WD40_rpt"/>
</dbReference>
<reference evidence="5 6" key="1">
    <citation type="journal article" date="2020" name="J. Phycol.">
        <title>Comparative genome analysis reveals Cyanidiococcus gen. nov., a new extremophilic red algal genus sister to Cyanidioschyzon (Cyanidioschyzonaceae, Rhodophyta).</title>
        <authorList>
            <person name="Liu S.-L."/>
            <person name="Chiang Y.-R."/>
            <person name="Yoon H.S."/>
            <person name="Fu H.-Y."/>
        </authorList>
    </citation>
    <scope>NUCLEOTIDE SEQUENCE [LARGE SCALE GENOMIC DNA]</scope>
    <source>
        <strain evidence="5 6">THAL066</strain>
    </source>
</reference>
<feature type="repeat" description="WD" evidence="3">
    <location>
        <begin position="122"/>
        <end position="163"/>
    </location>
</feature>
<dbReference type="OrthoDB" id="5612at2759"/>
<dbReference type="InterPro" id="IPR020472">
    <property type="entry name" value="WD40_PAC1"/>
</dbReference>
<protein>
    <recommendedName>
        <fullName evidence="7">Guanine nucleotide-binding protein subunit beta-like protein</fullName>
    </recommendedName>
</protein>
<evidence type="ECO:0008006" key="7">
    <source>
        <dbReference type="Google" id="ProtNLM"/>
    </source>
</evidence>
<evidence type="ECO:0000313" key="6">
    <source>
        <dbReference type="Proteomes" id="UP000530660"/>
    </source>
</evidence>
<dbReference type="AlphaFoldDB" id="A0A7J7IMB6"/>
<name>A0A7J7IMB6_9RHOD</name>
<keyword evidence="2" id="KW-0677">Repeat</keyword>
<evidence type="ECO:0000256" key="1">
    <source>
        <dbReference type="ARBA" id="ARBA00022574"/>
    </source>
</evidence>
<dbReference type="PRINTS" id="PR00320">
    <property type="entry name" value="GPROTEINBRPT"/>
</dbReference>
<keyword evidence="1 3" id="KW-0853">WD repeat</keyword>
<dbReference type="Pfam" id="PF00400">
    <property type="entry name" value="WD40"/>
    <property type="match status" value="4"/>
</dbReference>
<dbReference type="PROSITE" id="PS50082">
    <property type="entry name" value="WD_REPEATS_2"/>
    <property type="match status" value="2"/>
</dbReference>
<sequence>MPVVVACGDGKIYVYDTETVAGPQKEVRLSARLRRTIDSHGSNAVLSLAISRDGSTLVSGSVGRDIIKHDLKTGEETGRFVGHEGYVYSLAISHDNTLLASGSGDETVRVWNLKDCTCIHTLTDHIGWVWGVDFHPKRDILASGSNDRTVCLWNPLTGELLQKIETFEHVYCVQFAPVSGRFLLCGTSGEKPLRIYDMEKNYSEHVITNTKQGGRVFSVAFSSSESAFAAGSEDGHVVVFKPKAVGGVANTAARRTPTATRSQAEDSRANRERANEAQTQRRSGGFCANLCSCFGGGKSDHRT</sequence>
<evidence type="ECO:0000313" key="5">
    <source>
        <dbReference type="EMBL" id="KAF6004252.1"/>
    </source>
</evidence>
<accession>A0A7J7IMB6</accession>
<dbReference type="EMBL" id="VWRR01000004">
    <property type="protein sequence ID" value="KAF6004252.1"/>
    <property type="molecule type" value="Genomic_DNA"/>
</dbReference>
<dbReference type="SUPFAM" id="SSF50978">
    <property type="entry name" value="WD40 repeat-like"/>
    <property type="match status" value="1"/>
</dbReference>
<comment type="caution">
    <text evidence="5">The sequence shown here is derived from an EMBL/GenBank/DDBJ whole genome shotgun (WGS) entry which is preliminary data.</text>
</comment>
<feature type="region of interest" description="Disordered" evidence="4">
    <location>
        <begin position="250"/>
        <end position="280"/>
    </location>
</feature>
<dbReference type="GO" id="GO:1990234">
    <property type="term" value="C:transferase complex"/>
    <property type="evidence" value="ECO:0007669"/>
    <property type="project" value="UniProtKB-ARBA"/>
</dbReference>
<dbReference type="CDD" id="cd00200">
    <property type="entry name" value="WD40"/>
    <property type="match status" value="1"/>
</dbReference>
<feature type="repeat" description="WD" evidence="3">
    <location>
        <begin position="80"/>
        <end position="121"/>
    </location>
</feature>
<organism evidence="5 6">
    <name type="scientific">Cyanidiococcus yangmingshanensis</name>
    <dbReference type="NCBI Taxonomy" id="2690220"/>
    <lineage>
        <taxon>Eukaryota</taxon>
        <taxon>Rhodophyta</taxon>
        <taxon>Bangiophyceae</taxon>
        <taxon>Cyanidiales</taxon>
        <taxon>Cyanidiaceae</taxon>
        <taxon>Cyanidiococcus</taxon>
    </lineage>
</organism>
<dbReference type="SMART" id="SM00320">
    <property type="entry name" value="WD40"/>
    <property type="match status" value="5"/>
</dbReference>
<dbReference type="PROSITE" id="PS50294">
    <property type="entry name" value="WD_REPEATS_REGION"/>
    <property type="match status" value="2"/>
</dbReference>
<evidence type="ECO:0000256" key="2">
    <source>
        <dbReference type="ARBA" id="ARBA00022737"/>
    </source>
</evidence>